<name>A0A343A650_9CUCU</name>
<feature type="transmembrane region" description="Helical" evidence="11">
    <location>
        <begin position="17"/>
        <end position="39"/>
    </location>
</feature>
<evidence type="ECO:0000256" key="2">
    <source>
        <dbReference type="ARBA" id="ARBA00010519"/>
    </source>
</evidence>
<keyword evidence="6 11" id="KW-1133">Transmembrane helix</keyword>
<evidence type="ECO:0000256" key="5">
    <source>
        <dbReference type="ARBA" id="ARBA00022967"/>
    </source>
</evidence>
<dbReference type="Pfam" id="PF00420">
    <property type="entry name" value="Oxidored_q2"/>
    <property type="match status" value="1"/>
</dbReference>
<evidence type="ECO:0000313" key="12">
    <source>
        <dbReference type="EMBL" id="AOY40029.1"/>
    </source>
</evidence>
<protein>
    <recommendedName>
        <fullName evidence="3">NADH-ubiquinone oxidoreductase chain 4L</fullName>
    </recommendedName>
    <alternativeName>
        <fullName evidence="9">NADH dehydrogenase subunit 4L</fullName>
    </alternativeName>
</protein>
<dbReference type="EMBL" id="KX035189">
    <property type="protein sequence ID" value="AOY40029.1"/>
    <property type="molecule type" value="Genomic_DNA"/>
</dbReference>
<keyword evidence="5" id="KW-1278">Translocase</keyword>
<dbReference type="GO" id="GO:0016020">
    <property type="term" value="C:membrane"/>
    <property type="evidence" value="ECO:0007669"/>
    <property type="project" value="UniProtKB-SubCell"/>
</dbReference>
<keyword evidence="8 11" id="KW-0472">Membrane</keyword>
<evidence type="ECO:0000256" key="7">
    <source>
        <dbReference type="ARBA" id="ARBA00023027"/>
    </source>
</evidence>
<evidence type="ECO:0000256" key="3">
    <source>
        <dbReference type="ARBA" id="ARBA00016612"/>
    </source>
</evidence>
<feature type="transmembrane region" description="Helical" evidence="11">
    <location>
        <begin position="51"/>
        <end position="71"/>
    </location>
</feature>
<dbReference type="GO" id="GO:0008137">
    <property type="term" value="F:NADH dehydrogenase (ubiquinone) activity"/>
    <property type="evidence" value="ECO:0007669"/>
    <property type="project" value="UniProtKB-EC"/>
</dbReference>
<sequence length="86" mass="10047">MTFIFSAITYVVKNKHFLLMLICLEFMVLSVFLILFLYFCSFGYEFFFSSYFLSVTVCESVLGLALLVFIVRTHGNDYLILLNGLW</sequence>
<comment type="similarity">
    <text evidence="2">Belongs to the complex I subunit 4L family.</text>
</comment>
<dbReference type="AlphaFoldDB" id="A0A343A650"/>
<accession>A0A343A650</accession>
<comment type="subcellular location">
    <subcellularLocation>
        <location evidence="1">Membrane</location>
        <topology evidence="1">Multi-pass membrane protein</topology>
    </subcellularLocation>
</comment>
<comment type="catalytic activity">
    <reaction evidence="10">
        <text>a ubiquinone + NADH + 5 H(+)(in) = a ubiquinol + NAD(+) + 4 H(+)(out)</text>
        <dbReference type="Rhea" id="RHEA:29091"/>
        <dbReference type="Rhea" id="RHEA-COMP:9565"/>
        <dbReference type="Rhea" id="RHEA-COMP:9566"/>
        <dbReference type="ChEBI" id="CHEBI:15378"/>
        <dbReference type="ChEBI" id="CHEBI:16389"/>
        <dbReference type="ChEBI" id="CHEBI:17976"/>
        <dbReference type="ChEBI" id="CHEBI:57540"/>
        <dbReference type="ChEBI" id="CHEBI:57945"/>
        <dbReference type="EC" id="7.1.1.2"/>
    </reaction>
</comment>
<evidence type="ECO:0000256" key="10">
    <source>
        <dbReference type="ARBA" id="ARBA00049551"/>
    </source>
</evidence>
<evidence type="ECO:0000256" key="1">
    <source>
        <dbReference type="ARBA" id="ARBA00004141"/>
    </source>
</evidence>
<reference evidence="12" key="1">
    <citation type="submission" date="2016-04" db="EMBL/GenBank/DDBJ databases">
        <title>Mitochondria of Scolytid beetles.</title>
        <authorList>
            <person name="Miller K."/>
            <person name="Linard B."/>
            <person name="Vogler A.P."/>
        </authorList>
    </citation>
    <scope>NUCLEOTIDE SEQUENCE</scope>
</reference>
<evidence type="ECO:0000256" key="6">
    <source>
        <dbReference type="ARBA" id="ARBA00022989"/>
    </source>
</evidence>
<keyword evidence="12" id="KW-0496">Mitochondrion</keyword>
<gene>
    <name evidence="12" type="primary">nad4l</name>
</gene>
<evidence type="ECO:0000256" key="9">
    <source>
        <dbReference type="ARBA" id="ARBA00031586"/>
    </source>
</evidence>
<proteinExistence type="inferred from homology"/>
<evidence type="ECO:0000256" key="8">
    <source>
        <dbReference type="ARBA" id="ARBA00023136"/>
    </source>
</evidence>
<dbReference type="Gene3D" id="1.10.287.3510">
    <property type="match status" value="1"/>
</dbReference>
<keyword evidence="7" id="KW-0520">NAD</keyword>
<dbReference type="InterPro" id="IPR039428">
    <property type="entry name" value="NUOK/Mnh_C1-like"/>
</dbReference>
<geneLocation type="mitochondrion" evidence="12"/>
<evidence type="ECO:0000256" key="11">
    <source>
        <dbReference type="SAM" id="Phobius"/>
    </source>
</evidence>
<organism evidence="12">
    <name type="scientific">Scolytinae sp. BMNH 1040327</name>
    <dbReference type="NCBI Taxonomy" id="1903790"/>
    <lineage>
        <taxon>Eukaryota</taxon>
        <taxon>Metazoa</taxon>
        <taxon>Ecdysozoa</taxon>
        <taxon>Arthropoda</taxon>
        <taxon>Hexapoda</taxon>
        <taxon>Insecta</taxon>
        <taxon>Pterygota</taxon>
        <taxon>Neoptera</taxon>
        <taxon>Endopterygota</taxon>
        <taxon>Coleoptera</taxon>
        <taxon>Polyphaga</taxon>
        <taxon>Cucujiformia</taxon>
        <taxon>Curculionidae</taxon>
        <taxon>Scolytinae</taxon>
    </lineage>
</organism>
<evidence type="ECO:0000256" key="4">
    <source>
        <dbReference type="ARBA" id="ARBA00022692"/>
    </source>
</evidence>
<keyword evidence="4 11" id="KW-0812">Transmembrane</keyword>